<evidence type="ECO:0000256" key="1">
    <source>
        <dbReference type="SAM" id="SignalP"/>
    </source>
</evidence>
<reference evidence="2 3" key="1">
    <citation type="submission" date="2016-03" db="EMBL/GenBank/DDBJ databases">
        <title>Acetic acid bacteria sequencing.</title>
        <authorList>
            <person name="Brandt J."/>
            <person name="Jakob F."/>
            <person name="Vogel R.F."/>
        </authorList>
    </citation>
    <scope>NUCLEOTIDE SEQUENCE [LARGE SCALE GENOMIC DNA]</scope>
    <source>
        <strain evidence="2 3">NBRC 101099</strain>
    </source>
</reference>
<accession>A0A1U9KRT5</accession>
<dbReference type="CDD" id="cd07009">
    <property type="entry name" value="cupin_BLL0285-like"/>
    <property type="match status" value="1"/>
</dbReference>
<evidence type="ECO:0000313" key="3">
    <source>
        <dbReference type="Proteomes" id="UP000188604"/>
    </source>
</evidence>
<dbReference type="STRING" id="320497.A0U93_11250"/>
<sequence length="176" mass="19109">MHHRTAACCLLAFCGMIFPTALASDAEGALEPPVVPYWDNWTDKQGISHLTKCKLTDFSLKTLAPHAEPQWTQHAHEGQATVETSVQPAHWKGGWRANPQVQWIVPLSGTWFVQSMDGTQVELNAGEALLSEDVDAATDRNGHTGHLSGNVGDAPVVLLITQFRDAHASHTACPAR</sequence>
<proteinExistence type="predicted"/>
<dbReference type="AlphaFoldDB" id="A0A1U9KRT5"/>
<gene>
    <name evidence="2" type="ORF">A0U93_11250</name>
</gene>
<organism evidence="2 3">
    <name type="scientific">Neoasaia chiangmaiensis</name>
    <dbReference type="NCBI Taxonomy" id="320497"/>
    <lineage>
        <taxon>Bacteria</taxon>
        <taxon>Pseudomonadati</taxon>
        <taxon>Pseudomonadota</taxon>
        <taxon>Alphaproteobacteria</taxon>
        <taxon>Acetobacterales</taxon>
        <taxon>Acetobacteraceae</taxon>
        <taxon>Neoasaia</taxon>
    </lineage>
</organism>
<dbReference type="KEGG" id="nch:A0U93_11250"/>
<dbReference type="OrthoDB" id="4205621at2"/>
<dbReference type="RefSeq" id="WP_077807449.1">
    <property type="nucleotide sequence ID" value="NZ_BJXS01000003.1"/>
</dbReference>
<name>A0A1U9KRT5_9PROT</name>
<keyword evidence="3" id="KW-1185">Reference proteome</keyword>
<protein>
    <recommendedName>
        <fullName evidence="4">Cupin</fullName>
    </recommendedName>
</protein>
<feature type="chain" id="PRO_5011984707" description="Cupin" evidence="1">
    <location>
        <begin position="24"/>
        <end position="176"/>
    </location>
</feature>
<dbReference type="EMBL" id="CP014691">
    <property type="protein sequence ID" value="AQS88419.1"/>
    <property type="molecule type" value="Genomic_DNA"/>
</dbReference>
<keyword evidence="1" id="KW-0732">Signal</keyword>
<feature type="signal peptide" evidence="1">
    <location>
        <begin position="1"/>
        <end position="23"/>
    </location>
</feature>
<dbReference type="Proteomes" id="UP000188604">
    <property type="component" value="Chromosome"/>
</dbReference>
<evidence type="ECO:0000313" key="2">
    <source>
        <dbReference type="EMBL" id="AQS88419.1"/>
    </source>
</evidence>
<dbReference type="SUPFAM" id="SSF51182">
    <property type="entry name" value="RmlC-like cupins"/>
    <property type="match status" value="1"/>
</dbReference>
<dbReference type="InterPro" id="IPR011051">
    <property type="entry name" value="RmlC_Cupin_sf"/>
</dbReference>
<evidence type="ECO:0008006" key="4">
    <source>
        <dbReference type="Google" id="ProtNLM"/>
    </source>
</evidence>